<comment type="activity regulation">
    <text evidence="10">Na(+) is not transported, but it plays an essential structural role and its presence is essential for fluoride channel function.</text>
</comment>
<dbReference type="GO" id="GO:0005886">
    <property type="term" value="C:plasma membrane"/>
    <property type="evidence" value="ECO:0007669"/>
    <property type="project" value="UniProtKB-SubCell"/>
</dbReference>
<evidence type="ECO:0000256" key="4">
    <source>
        <dbReference type="ARBA" id="ARBA00022989"/>
    </source>
</evidence>
<feature type="binding site" evidence="10">
    <location>
        <position position="69"/>
    </location>
    <ligand>
        <name>Na(+)</name>
        <dbReference type="ChEBI" id="CHEBI:29101"/>
        <note>structural</note>
    </ligand>
</feature>
<keyword evidence="3 10" id="KW-0812">Transmembrane</keyword>
<dbReference type="Pfam" id="PF02537">
    <property type="entry name" value="CRCB"/>
    <property type="match status" value="1"/>
</dbReference>
<dbReference type="GO" id="GO:0140114">
    <property type="term" value="P:cellular detoxification of fluoride"/>
    <property type="evidence" value="ECO:0007669"/>
    <property type="project" value="UniProtKB-UniRule"/>
</dbReference>
<dbReference type="HAMAP" id="MF_00454">
    <property type="entry name" value="FluC"/>
    <property type="match status" value="1"/>
</dbReference>
<comment type="similarity">
    <text evidence="7 10">Belongs to the fluoride channel Fluc/FEX (TC 1.A.43) family.</text>
</comment>
<comment type="subcellular location">
    <subcellularLocation>
        <location evidence="1 10">Cell membrane</location>
        <topology evidence="1 10">Multi-pass membrane protein</topology>
    </subcellularLocation>
</comment>
<keyword evidence="4 10" id="KW-1133">Transmembrane helix</keyword>
<keyword evidence="10" id="KW-0406">Ion transport</keyword>
<dbReference type="GeneID" id="78320746"/>
<feature type="binding site" evidence="10">
    <location>
        <position position="66"/>
    </location>
    <ligand>
        <name>Na(+)</name>
        <dbReference type="ChEBI" id="CHEBI:29101"/>
        <note>structural</note>
    </ligand>
</feature>
<dbReference type="AlphaFoldDB" id="A0A7Y9ZXU2"/>
<evidence type="ECO:0000256" key="10">
    <source>
        <dbReference type="HAMAP-Rule" id="MF_00454"/>
    </source>
</evidence>
<feature type="transmembrane region" description="Helical" evidence="10">
    <location>
        <begin position="27"/>
        <end position="48"/>
    </location>
</feature>
<evidence type="ECO:0000256" key="8">
    <source>
        <dbReference type="ARBA" id="ARBA00035585"/>
    </source>
</evidence>
<dbReference type="RefSeq" id="WP_005327348.1">
    <property type="nucleotide sequence ID" value="NZ_CP068156.1"/>
</dbReference>
<dbReference type="PANTHER" id="PTHR28259">
    <property type="entry name" value="FLUORIDE EXPORT PROTEIN 1-RELATED"/>
    <property type="match status" value="1"/>
</dbReference>
<keyword evidence="10" id="KW-0813">Transport</keyword>
<keyword evidence="10" id="KW-0915">Sodium</keyword>
<evidence type="ECO:0000256" key="6">
    <source>
        <dbReference type="ARBA" id="ARBA00023303"/>
    </source>
</evidence>
<proteinExistence type="inferred from homology"/>
<organism evidence="11 12">
    <name type="scientific">Corynebacterium tuberculostearicum</name>
    <dbReference type="NCBI Taxonomy" id="38304"/>
    <lineage>
        <taxon>Bacteria</taxon>
        <taxon>Bacillati</taxon>
        <taxon>Actinomycetota</taxon>
        <taxon>Actinomycetes</taxon>
        <taxon>Mycobacteriales</taxon>
        <taxon>Corynebacteriaceae</taxon>
        <taxon>Corynebacterium</taxon>
    </lineage>
</organism>
<keyword evidence="6 10" id="KW-0407">Ion channel</keyword>
<dbReference type="GO" id="GO:0046872">
    <property type="term" value="F:metal ion binding"/>
    <property type="evidence" value="ECO:0007669"/>
    <property type="project" value="UniProtKB-KW"/>
</dbReference>
<feature type="transmembrane region" description="Helical" evidence="10">
    <location>
        <begin position="55"/>
        <end position="73"/>
    </location>
</feature>
<evidence type="ECO:0000256" key="5">
    <source>
        <dbReference type="ARBA" id="ARBA00023136"/>
    </source>
</evidence>
<evidence type="ECO:0000256" key="9">
    <source>
        <dbReference type="ARBA" id="ARBA00049940"/>
    </source>
</evidence>
<keyword evidence="5 10" id="KW-0472">Membrane</keyword>
<comment type="function">
    <text evidence="9 10">Fluoride-specific ion channel. Important for reducing fluoride concentration in the cell, thus reducing its toxicity.</text>
</comment>
<dbReference type="Proteomes" id="UP000603369">
    <property type="component" value="Unassembled WGS sequence"/>
</dbReference>
<sequence length="119" mass="13133">MNLLCVLLGGFIGGSLRYGFTRLIPAPYCTFVANILGSLALGLAYGFTQLADVPLLHPFLALGLAGGLSTWSTLAKELGEMTKRKQWWRLCKYLFWTIGLGIVLAWRGTIWAARIYHGI</sequence>
<evidence type="ECO:0000256" key="3">
    <source>
        <dbReference type="ARBA" id="ARBA00022692"/>
    </source>
</evidence>
<keyword evidence="12" id="KW-1185">Reference proteome</keyword>
<evidence type="ECO:0000313" key="11">
    <source>
        <dbReference type="EMBL" id="MBK3427165.1"/>
    </source>
</evidence>
<name>A0A7Y9ZXU2_9CORY</name>
<evidence type="ECO:0000256" key="7">
    <source>
        <dbReference type="ARBA" id="ARBA00035120"/>
    </source>
</evidence>
<gene>
    <name evidence="10" type="primary">fluC</name>
    <name evidence="10" type="synonym">crcB</name>
    <name evidence="11" type="ORF">JDP02_01370</name>
</gene>
<accession>A0A7Y9ZXU2</accession>
<evidence type="ECO:0000313" key="12">
    <source>
        <dbReference type="Proteomes" id="UP000603369"/>
    </source>
</evidence>
<keyword evidence="2 10" id="KW-1003">Cell membrane</keyword>
<protein>
    <recommendedName>
        <fullName evidence="10">Fluoride-specific ion channel FluC</fullName>
    </recommendedName>
</protein>
<dbReference type="EMBL" id="JAEHFL010000002">
    <property type="protein sequence ID" value="MBK3427165.1"/>
    <property type="molecule type" value="Genomic_DNA"/>
</dbReference>
<reference evidence="11 12" key="1">
    <citation type="submission" date="2020-12" db="EMBL/GenBank/DDBJ databases">
        <title>Draft genome sequence of the commensal strain Corynebacterium tuberculostearicum MFP09/CIP 102622 isolated from human skin.</title>
        <authorList>
            <person name="Boukerb A.M."/>
            <person name="Janvier X."/>
            <person name="Feuilloley M.G.J."/>
            <person name="Groboillot A."/>
        </authorList>
    </citation>
    <scope>NUCLEOTIDE SEQUENCE [LARGE SCALE GENOMIC DNA]</scope>
    <source>
        <strain evidence="11 12">CIP 102622</strain>
    </source>
</reference>
<comment type="caution">
    <text evidence="11">The sequence shown here is derived from an EMBL/GenBank/DDBJ whole genome shotgun (WGS) entry which is preliminary data.</text>
</comment>
<evidence type="ECO:0000256" key="2">
    <source>
        <dbReference type="ARBA" id="ARBA00022475"/>
    </source>
</evidence>
<dbReference type="GO" id="GO:0062054">
    <property type="term" value="F:fluoride channel activity"/>
    <property type="evidence" value="ECO:0007669"/>
    <property type="project" value="UniProtKB-UniRule"/>
</dbReference>
<keyword evidence="10" id="KW-0479">Metal-binding</keyword>
<dbReference type="PANTHER" id="PTHR28259:SF1">
    <property type="entry name" value="FLUORIDE EXPORT PROTEIN 1-RELATED"/>
    <property type="match status" value="1"/>
</dbReference>
<comment type="catalytic activity">
    <reaction evidence="8">
        <text>fluoride(in) = fluoride(out)</text>
        <dbReference type="Rhea" id="RHEA:76159"/>
        <dbReference type="ChEBI" id="CHEBI:17051"/>
    </reaction>
    <physiologicalReaction direction="left-to-right" evidence="8">
        <dbReference type="Rhea" id="RHEA:76160"/>
    </physiologicalReaction>
</comment>
<evidence type="ECO:0000256" key="1">
    <source>
        <dbReference type="ARBA" id="ARBA00004651"/>
    </source>
</evidence>
<dbReference type="InterPro" id="IPR003691">
    <property type="entry name" value="FluC"/>
</dbReference>
<feature type="transmembrane region" description="Helical" evidence="10">
    <location>
        <begin position="93"/>
        <end position="113"/>
    </location>
</feature>